<evidence type="ECO:0000313" key="5">
    <source>
        <dbReference type="EMBL" id="MPM76709.1"/>
    </source>
</evidence>
<gene>
    <name evidence="5" type="primary">mtcA1_6</name>
    <name evidence="5" type="ORF">SDC9_123708</name>
</gene>
<dbReference type="InterPro" id="IPR001765">
    <property type="entry name" value="Carbonic_anhydrase"/>
</dbReference>
<dbReference type="AlphaFoldDB" id="A0A645CIE1"/>
<dbReference type="EC" id="4.2.1.1" evidence="5"/>
<reference evidence="5" key="1">
    <citation type="submission" date="2019-08" db="EMBL/GenBank/DDBJ databases">
        <authorList>
            <person name="Kucharzyk K."/>
            <person name="Murdoch R.W."/>
            <person name="Higgins S."/>
            <person name="Loffler F."/>
        </authorList>
    </citation>
    <scope>NUCLEOTIDE SEQUENCE</scope>
</reference>
<keyword evidence="5" id="KW-0456">Lyase</keyword>
<comment type="cofactor">
    <cofactor evidence="1">
        <name>Zn(2+)</name>
        <dbReference type="ChEBI" id="CHEBI:29105"/>
    </cofactor>
</comment>
<dbReference type="SUPFAM" id="SSF53056">
    <property type="entry name" value="beta-carbonic anhydrase, cab"/>
    <property type="match status" value="1"/>
</dbReference>
<dbReference type="CDD" id="cd03379">
    <property type="entry name" value="beta_CA_cladeD"/>
    <property type="match status" value="1"/>
</dbReference>
<dbReference type="Gene3D" id="3.40.1050.10">
    <property type="entry name" value="Carbonic anhydrase"/>
    <property type="match status" value="1"/>
</dbReference>
<accession>A0A645CIE1</accession>
<evidence type="ECO:0000256" key="1">
    <source>
        <dbReference type="ARBA" id="ARBA00001947"/>
    </source>
</evidence>
<evidence type="ECO:0000256" key="4">
    <source>
        <dbReference type="ARBA" id="ARBA00022833"/>
    </source>
</evidence>
<comment type="similarity">
    <text evidence="2">Belongs to the beta-class carbonic anhydrase family.</text>
</comment>
<dbReference type="GO" id="GO:0008270">
    <property type="term" value="F:zinc ion binding"/>
    <property type="evidence" value="ECO:0007669"/>
    <property type="project" value="InterPro"/>
</dbReference>
<evidence type="ECO:0000256" key="3">
    <source>
        <dbReference type="ARBA" id="ARBA00022723"/>
    </source>
</evidence>
<dbReference type="InterPro" id="IPR036874">
    <property type="entry name" value="Carbonic_anhydrase_sf"/>
</dbReference>
<organism evidence="5">
    <name type="scientific">bioreactor metagenome</name>
    <dbReference type="NCBI Taxonomy" id="1076179"/>
    <lineage>
        <taxon>unclassified sequences</taxon>
        <taxon>metagenomes</taxon>
        <taxon>ecological metagenomes</taxon>
    </lineage>
</organism>
<dbReference type="EMBL" id="VSSQ01027452">
    <property type="protein sequence ID" value="MPM76709.1"/>
    <property type="molecule type" value="Genomic_DNA"/>
</dbReference>
<keyword evidence="4" id="KW-0862">Zinc</keyword>
<dbReference type="PANTHER" id="PTHR43175:SF3">
    <property type="entry name" value="CARBON DISULFIDE HYDROLASE"/>
    <property type="match status" value="1"/>
</dbReference>
<proteinExistence type="inferred from homology"/>
<keyword evidence="3" id="KW-0479">Metal-binding</keyword>
<name>A0A645CIE1_9ZZZZ</name>
<dbReference type="PANTHER" id="PTHR43175">
    <property type="entry name" value="CARBONIC ANHYDRASE"/>
    <property type="match status" value="1"/>
</dbReference>
<protein>
    <submittedName>
        <fullName evidence="5">Beta-carbonic anhydrase 1</fullName>
        <ecNumber evidence="5">4.2.1.1</ecNumber>
    </submittedName>
</protein>
<evidence type="ECO:0000256" key="2">
    <source>
        <dbReference type="ARBA" id="ARBA00006217"/>
    </source>
</evidence>
<dbReference type="GO" id="GO:0004089">
    <property type="term" value="F:carbonate dehydratase activity"/>
    <property type="evidence" value="ECO:0007669"/>
    <property type="project" value="UniProtKB-EC"/>
</dbReference>
<dbReference type="Pfam" id="PF00484">
    <property type="entry name" value="Pro_CA"/>
    <property type="match status" value="1"/>
</dbReference>
<dbReference type="SMART" id="SM00947">
    <property type="entry name" value="Pro_CA"/>
    <property type="match status" value="1"/>
</dbReference>
<sequence>MLDEILQYNKTFVENKGYDKYITSKYPDKKIAIVSCMDTRLTELLPAALGLKNGDAKFIKNAGGIISHPFGSAMRSILVGIYELNVQEVLVIGHTDCGASHIDGQKMIEKMKSRGITQNNIDLAKYFGVDFDSWLCGFDDLDYSVIQSVELIRRHPLVPKEVVVHGLVIDSVTGELRKVI</sequence>
<comment type="caution">
    <text evidence="5">The sequence shown here is derived from an EMBL/GenBank/DDBJ whole genome shotgun (WGS) entry which is preliminary data.</text>
</comment>